<evidence type="ECO:0000313" key="2">
    <source>
        <dbReference type="Proteomes" id="UP001501599"/>
    </source>
</evidence>
<organism evidence="1 2">
    <name type="scientific">Agrococcus versicolor</name>
    <dbReference type="NCBI Taxonomy" id="501482"/>
    <lineage>
        <taxon>Bacteria</taxon>
        <taxon>Bacillati</taxon>
        <taxon>Actinomycetota</taxon>
        <taxon>Actinomycetes</taxon>
        <taxon>Micrococcales</taxon>
        <taxon>Microbacteriaceae</taxon>
        <taxon>Agrococcus</taxon>
    </lineage>
</organism>
<evidence type="ECO:0000313" key="1">
    <source>
        <dbReference type="EMBL" id="GAA2176609.1"/>
    </source>
</evidence>
<name>A0ABP5MU80_9MICO</name>
<dbReference type="EMBL" id="BAAAQT010000008">
    <property type="protein sequence ID" value="GAA2176609.1"/>
    <property type="molecule type" value="Genomic_DNA"/>
</dbReference>
<comment type="caution">
    <text evidence="1">The sequence shown here is derived from an EMBL/GenBank/DDBJ whole genome shotgun (WGS) entry which is preliminary data.</text>
</comment>
<protein>
    <submittedName>
        <fullName evidence="1">Uncharacterized protein</fullName>
    </submittedName>
</protein>
<accession>A0ABP5MU80</accession>
<keyword evidence="2" id="KW-1185">Reference proteome</keyword>
<gene>
    <name evidence="1" type="ORF">GCM10009846_31080</name>
</gene>
<proteinExistence type="predicted"/>
<reference evidence="2" key="1">
    <citation type="journal article" date="2019" name="Int. J. Syst. Evol. Microbiol.">
        <title>The Global Catalogue of Microorganisms (GCM) 10K type strain sequencing project: providing services to taxonomists for standard genome sequencing and annotation.</title>
        <authorList>
            <consortium name="The Broad Institute Genomics Platform"/>
            <consortium name="The Broad Institute Genome Sequencing Center for Infectious Disease"/>
            <person name="Wu L."/>
            <person name="Ma J."/>
        </authorList>
    </citation>
    <scope>NUCLEOTIDE SEQUENCE [LARGE SCALE GENOMIC DNA]</scope>
    <source>
        <strain evidence="2">JCM 16026</strain>
    </source>
</reference>
<dbReference type="Proteomes" id="UP001501599">
    <property type="component" value="Unassembled WGS sequence"/>
</dbReference>
<sequence length="150" mass="16945">MYLRDHELGAHAGVRAFERAARSHRSRPWGSDLAQLAAQVREDLRTERRILRSARVRRHRIAPIGVAIGERLGRLKGNGAVLRRSPTTDLVELEALLTMVRAKRTGWRALQVAEAVDGIDLETLVRRAEAQERRLVRAHEQAAARAIGRR</sequence>